<proteinExistence type="predicted"/>
<evidence type="ECO:0000259" key="3">
    <source>
        <dbReference type="PROSITE" id="PS50055"/>
    </source>
</evidence>
<reference evidence="6 7" key="1">
    <citation type="journal article" date="2022" name="DNA Res.">
        <title>Genome analysis of five recently described species of the CUG-Ser clade uncovers Candida theae as a new hybrid lineage with pathogenic potential in the Candida parapsilosis species complex.</title>
        <authorList>
            <person name="Mixao V."/>
            <person name="Del Olmo V."/>
            <person name="Hegedusova E."/>
            <person name="Saus E."/>
            <person name="Pryszcz L."/>
            <person name="Cillingova A."/>
            <person name="Nosek J."/>
            <person name="Gabaldon T."/>
        </authorList>
    </citation>
    <scope>NUCLEOTIDE SEQUENCE [LARGE SCALE GENOMIC DNA]</scope>
    <source>
        <strain evidence="6 7">CBS 12239</strain>
    </source>
</reference>
<dbReference type="GeneID" id="76148968"/>
<keyword evidence="7" id="KW-1185">Reference proteome</keyword>
<dbReference type="GO" id="GO:0005886">
    <property type="term" value="C:plasma membrane"/>
    <property type="evidence" value="ECO:0007669"/>
    <property type="project" value="TreeGrafter"/>
</dbReference>
<feature type="domain" description="Tyrosine-protein phosphatase" evidence="3">
    <location>
        <begin position="90"/>
        <end position="188"/>
    </location>
</feature>
<comment type="caution">
    <text evidence="6">The sequence shown here is derived from an EMBL/GenBank/DDBJ whole genome shotgun (WGS) entry which is preliminary data.</text>
</comment>
<evidence type="ECO:0000256" key="2">
    <source>
        <dbReference type="ARBA" id="ARBA00022801"/>
    </source>
</evidence>
<evidence type="ECO:0000259" key="4">
    <source>
        <dbReference type="PROSITE" id="PS50056"/>
    </source>
</evidence>
<dbReference type="SUPFAM" id="SSF52799">
    <property type="entry name" value="(Phosphotyrosine protein) phosphatases II"/>
    <property type="match status" value="1"/>
</dbReference>
<dbReference type="PANTHER" id="PTHR12305:SF81">
    <property type="entry name" value="PHOSPHATIDYLINOSITOL 3,4,5-TRISPHOSPHATE 3-PHOSPHATASE AND DUAL-SPECIFICITY PROTEIN PHOSPHATASE PTEN"/>
    <property type="match status" value="1"/>
</dbReference>
<dbReference type="Pfam" id="PF00782">
    <property type="entry name" value="DSPc"/>
    <property type="match status" value="1"/>
</dbReference>
<evidence type="ECO:0000256" key="1">
    <source>
        <dbReference type="ARBA" id="ARBA00013015"/>
    </source>
</evidence>
<dbReference type="InterPro" id="IPR029023">
    <property type="entry name" value="Tensin_phosphatase"/>
</dbReference>
<dbReference type="CDD" id="cd14497">
    <property type="entry name" value="PTP_PTEN-like"/>
    <property type="match status" value="1"/>
</dbReference>
<dbReference type="InterPro" id="IPR000387">
    <property type="entry name" value="Tyr_Pase_dom"/>
</dbReference>
<feature type="domain" description="Phosphatase tensin-type" evidence="5">
    <location>
        <begin position="19"/>
        <end position="198"/>
    </location>
</feature>
<dbReference type="Gene3D" id="3.90.190.10">
    <property type="entry name" value="Protein tyrosine phosphatase superfamily"/>
    <property type="match status" value="1"/>
</dbReference>
<dbReference type="InterPro" id="IPR029021">
    <property type="entry name" value="Prot-tyrosine_phosphatase-like"/>
</dbReference>
<dbReference type="GO" id="GO:0043491">
    <property type="term" value="P:phosphatidylinositol 3-kinase/protein kinase B signal transduction"/>
    <property type="evidence" value="ECO:0007669"/>
    <property type="project" value="TreeGrafter"/>
</dbReference>
<dbReference type="PROSITE" id="PS00383">
    <property type="entry name" value="TYR_PHOSPHATASE_1"/>
    <property type="match status" value="1"/>
</dbReference>
<dbReference type="InterPro" id="IPR000340">
    <property type="entry name" value="Dual-sp_phosphatase_cat-dom"/>
</dbReference>
<evidence type="ECO:0000259" key="5">
    <source>
        <dbReference type="PROSITE" id="PS51181"/>
    </source>
</evidence>
<name>A0AAD5G0H7_9ASCO</name>
<accession>A0AAD5G0H7</accession>
<dbReference type="GO" id="GO:0005634">
    <property type="term" value="C:nucleus"/>
    <property type="evidence" value="ECO:0007669"/>
    <property type="project" value="TreeGrafter"/>
</dbReference>
<dbReference type="PROSITE" id="PS50056">
    <property type="entry name" value="TYR_PHOSPHATASE_2"/>
    <property type="match status" value="1"/>
</dbReference>
<dbReference type="GO" id="GO:0046856">
    <property type="term" value="P:phosphatidylinositol dephosphorylation"/>
    <property type="evidence" value="ECO:0007669"/>
    <property type="project" value="TreeGrafter"/>
</dbReference>
<dbReference type="EC" id="3.1.3.67" evidence="1"/>
<dbReference type="InterPro" id="IPR003595">
    <property type="entry name" value="Tyr_Pase_cat"/>
</dbReference>
<gene>
    <name evidence="6" type="ORF">KGF57_000909</name>
</gene>
<dbReference type="EMBL" id="JAIHNG010000046">
    <property type="protein sequence ID" value="KAI5965116.1"/>
    <property type="molecule type" value="Genomic_DNA"/>
</dbReference>
<dbReference type="SMART" id="SM00404">
    <property type="entry name" value="PTPc_motif"/>
    <property type="match status" value="1"/>
</dbReference>
<dbReference type="InterPro" id="IPR016130">
    <property type="entry name" value="Tyr_Pase_AS"/>
</dbReference>
<evidence type="ECO:0000313" key="6">
    <source>
        <dbReference type="EMBL" id="KAI5965116.1"/>
    </source>
</evidence>
<dbReference type="GO" id="GO:0042995">
    <property type="term" value="C:cell projection"/>
    <property type="evidence" value="ECO:0007669"/>
    <property type="project" value="TreeGrafter"/>
</dbReference>
<dbReference type="GO" id="GO:0016314">
    <property type="term" value="F:phosphatidylinositol-3,4,5-trisphosphate 3-phosphatase activity"/>
    <property type="evidence" value="ECO:0007669"/>
    <property type="project" value="UniProtKB-EC"/>
</dbReference>
<dbReference type="GO" id="GO:0051896">
    <property type="term" value="P:regulation of phosphatidylinositol 3-kinase/protein kinase B signal transduction"/>
    <property type="evidence" value="ECO:0007669"/>
    <property type="project" value="TreeGrafter"/>
</dbReference>
<dbReference type="Proteomes" id="UP001204833">
    <property type="component" value="Unassembled WGS sequence"/>
</dbReference>
<protein>
    <recommendedName>
        <fullName evidence="1">phosphatidylinositol-3,4,5-trisphosphate 3-phosphatase</fullName>
        <ecNumber evidence="1">3.1.3.67</ecNumber>
    </recommendedName>
</protein>
<dbReference type="InterPro" id="IPR000242">
    <property type="entry name" value="PTP_cat"/>
</dbReference>
<dbReference type="PROSITE" id="PS50055">
    <property type="entry name" value="TYR_PHOSPHATASE_PTP"/>
    <property type="match status" value="1"/>
</dbReference>
<dbReference type="GO" id="GO:0005829">
    <property type="term" value="C:cytosol"/>
    <property type="evidence" value="ECO:0007669"/>
    <property type="project" value="TreeGrafter"/>
</dbReference>
<dbReference type="AlphaFoldDB" id="A0AAD5G0H7"/>
<sequence>MKLVKSLIRSIIASPKQLHYDSNLHLYLDLAYITPQLIVCSAPTTTYLESWYRYPLTDLITYLESNHGSHWHLFNFRGEDPGYNDKDVGFRVSHYPFPDHYPPPMQYIIDATDEIGRFLRENDDNVVVLHCKAGKGRSGTICCAYLMLSNWKQGGGIDVGNVIQTYTERRMRKFGGDGVSILSQKRYLRYWSEYLQSDDLRGSYSKWSKVKNQISIAKVTFRNCNKDTLPFGISSYKTVQEGYRINTIVEPLLQQVSCDVAHISRDGNDLIYNLLQPVKVGEDVMISIGSFSYLWFNVFFELTNAAAPSCSFPWTGIDGFKGTKQQGLRLFDRVEIHFGSSID</sequence>
<dbReference type="PROSITE" id="PS51181">
    <property type="entry name" value="PPASE_TENSIN"/>
    <property type="match status" value="1"/>
</dbReference>
<dbReference type="GO" id="GO:0004725">
    <property type="term" value="F:protein tyrosine phosphatase activity"/>
    <property type="evidence" value="ECO:0007669"/>
    <property type="project" value="InterPro"/>
</dbReference>
<dbReference type="PANTHER" id="PTHR12305">
    <property type="entry name" value="PHOSPHATASE WITH HOMOLOGY TO TENSIN"/>
    <property type="match status" value="1"/>
</dbReference>
<feature type="domain" description="Tyrosine specific protein phosphatases" evidence="4">
    <location>
        <begin position="106"/>
        <end position="170"/>
    </location>
</feature>
<keyword evidence="2" id="KW-0378">Hydrolase</keyword>
<dbReference type="InterPro" id="IPR051281">
    <property type="entry name" value="Dual-spec_lipid-protein_phosph"/>
</dbReference>
<dbReference type="RefSeq" id="XP_051610683.1">
    <property type="nucleotide sequence ID" value="XM_051755427.1"/>
</dbReference>
<evidence type="ECO:0000313" key="7">
    <source>
        <dbReference type="Proteomes" id="UP001204833"/>
    </source>
</evidence>
<organism evidence="6 7">
    <name type="scientific">Candida theae</name>
    <dbReference type="NCBI Taxonomy" id="1198502"/>
    <lineage>
        <taxon>Eukaryota</taxon>
        <taxon>Fungi</taxon>
        <taxon>Dikarya</taxon>
        <taxon>Ascomycota</taxon>
        <taxon>Saccharomycotina</taxon>
        <taxon>Pichiomycetes</taxon>
        <taxon>Debaryomycetaceae</taxon>
        <taxon>Candida/Lodderomyces clade</taxon>
        <taxon>Candida</taxon>
    </lineage>
</organism>